<evidence type="ECO:0000313" key="2">
    <source>
        <dbReference type="EnsemblPlants" id="Pp3c3_17471V3.1"/>
    </source>
</evidence>
<gene>
    <name evidence="1" type="ORF">PHYPA_004570</name>
</gene>
<dbReference type="EnsemblPlants" id="Pp3c3_17471V3.1">
    <property type="protein sequence ID" value="Pp3c3_17471V3.1"/>
    <property type="gene ID" value="Pp3c3_17471"/>
</dbReference>
<dbReference type="EMBL" id="ABEU02000003">
    <property type="protein sequence ID" value="PNR57576.1"/>
    <property type="molecule type" value="Genomic_DNA"/>
</dbReference>
<protein>
    <submittedName>
        <fullName evidence="1 2">Uncharacterized protein</fullName>
    </submittedName>
</protein>
<organism evidence="1">
    <name type="scientific">Physcomitrium patens</name>
    <name type="common">Spreading-leaved earth moss</name>
    <name type="synonym">Physcomitrella patens</name>
    <dbReference type="NCBI Taxonomy" id="3218"/>
    <lineage>
        <taxon>Eukaryota</taxon>
        <taxon>Viridiplantae</taxon>
        <taxon>Streptophyta</taxon>
        <taxon>Embryophyta</taxon>
        <taxon>Bryophyta</taxon>
        <taxon>Bryophytina</taxon>
        <taxon>Bryopsida</taxon>
        <taxon>Funariidae</taxon>
        <taxon>Funariales</taxon>
        <taxon>Funariaceae</taxon>
        <taxon>Physcomitrium</taxon>
    </lineage>
</organism>
<reference evidence="1 3" key="1">
    <citation type="journal article" date="2008" name="Science">
        <title>The Physcomitrella genome reveals evolutionary insights into the conquest of land by plants.</title>
        <authorList>
            <person name="Rensing S."/>
            <person name="Lang D."/>
            <person name="Zimmer A."/>
            <person name="Terry A."/>
            <person name="Salamov A."/>
            <person name="Shapiro H."/>
            <person name="Nishiyama T."/>
            <person name="Perroud P.-F."/>
            <person name="Lindquist E."/>
            <person name="Kamisugi Y."/>
            <person name="Tanahashi T."/>
            <person name="Sakakibara K."/>
            <person name="Fujita T."/>
            <person name="Oishi K."/>
            <person name="Shin-I T."/>
            <person name="Kuroki Y."/>
            <person name="Toyoda A."/>
            <person name="Suzuki Y."/>
            <person name="Hashimoto A."/>
            <person name="Yamaguchi K."/>
            <person name="Sugano A."/>
            <person name="Kohara Y."/>
            <person name="Fujiyama A."/>
            <person name="Anterola A."/>
            <person name="Aoki S."/>
            <person name="Ashton N."/>
            <person name="Barbazuk W.B."/>
            <person name="Barker E."/>
            <person name="Bennetzen J."/>
            <person name="Bezanilla M."/>
            <person name="Blankenship R."/>
            <person name="Cho S.H."/>
            <person name="Dutcher S."/>
            <person name="Estelle M."/>
            <person name="Fawcett J.A."/>
            <person name="Gundlach H."/>
            <person name="Hanada K."/>
            <person name="Heyl A."/>
            <person name="Hicks K.A."/>
            <person name="Hugh J."/>
            <person name="Lohr M."/>
            <person name="Mayer K."/>
            <person name="Melkozernov A."/>
            <person name="Murata T."/>
            <person name="Nelson D."/>
            <person name="Pils B."/>
            <person name="Prigge M."/>
            <person name="Reiss B."/>
            <person name="Renner T."/>
            <person name="Rombauts S."/>
            <person name="Rushton P."/>
            <person name="Sanderfoot A."/>
            <person name="Schween G."/>
            <person name="Shiu S.-H."/>
            <person name="Stueber K."/>
            <person name="Theodoulou F.L."/>
            <person name="Tu H."/>
            <person name="Van de Peer Y."/>
            <person name="Verrier P.J."/>
            <person name="Waters E."/>
            <person name="Wood A."/>
            <person name="Yang L."/>
            <person name="Cove D."/>
            <person name="Cuming A."/>
            <person name="Hasebe M."/>
            <person name="Lucas S."/>
            <person name="Mishler D.B."/>
            <person name="Reski R."/>
            <person name="Grigoriev I."/>
            <person name="Quatrano R.S."/>
            <person name="Boore J.L."/>
        </authorList>
    </citation>
    <scope>NUCLEOTIDE SEQUENCE [LARGE SCALE GENOMIC DNA]</scope>
    <source>
        <strain evidence="2 3">cv. Gransden 2004</strain>
    </source>
</reference>
<dbReference type="Proteomes" id="UP000006727">
    <property type="component" value="Chromosome 3"/>
</dbReference>
<reference evidence="1 3" key="2">
    <citation type="journal article" date="2018" name="Plant J.">
        <title>The Physcomitrella patens chromosome-scale assembly reveals moss genome structure and evolution.</title>
        <authorList>
            <person name="Lang D."/>
            <person name="Ullrich K.K."/>
            <person name="Murat F."/>
            <person name="Fuchs J."/>
            <person name="Jenkins J."/>
            <person name="Haas F.B."/>
            <person name="Piednoel M."/>
            <person name="Gundlach H."/>
            <person name="Van Bel M."/>
            <person name="Meyberg R."/>
            <person name="Vives C."/>
            <person name="Morata J."/>
            <person name="Symeonidi A."/>
            <person name="Hiss M."/>
            <person name="Muchero W."/>
            <person name="Kamisugi Y."/>
            <person name="Saleh O."/>
            <person name="Blanc G."/>
            <person name="Decker E.L."/>
            <person name="van Gessel N."/>
            <person name="Grimwood J."/>
            <person name="Hayes R.D."/>
            <person name="Graham S.W."/>
            <person name="Gunter L.E."/>
            <person name="McDaniel S.F."/>
            <person name="Hoernstein S.N.W."/>
            <person name="Larsson A."/>
            <person name="Li F.W."/>
            <person name="Perroud P.F."/>
            <person name="Phillips J."/>
            <person name="Ranjan P."/>
            <person name="Rokshar D.S."/>
            <person name="Rothfels C.J."/>
            <person name="Schneider L."/>
            <person name="Shu S."/>
            <person name="Stevenson D.W."/>
            <person name="Thummler F."/>
            <person name="Tillich M."/>
            <person name="Villarreal Aguilar J.C."/>
            <person name="Widiez T."/>
            <person name="Wong G.K."/>
            <person name="Wymore A."/>
            <person name="Zhang Y."/>
            <person name="Zimmer A.D."/>
            <person name="Quatrano R.S."/>
            <person name="Mayer K.F.X."/>
            <person name="Goodstein D."/>
            <person name="Casacuberta J.M."/>
            <person name="Vandepoele K."/>
            <person name="Reski R."/>
            <person name="Cuming A.C."/>
            <person name="Tuskan G.A."/>
            <person name="Maumus F."/>
            <person name="Salse J."/>
            <person name="Schmutz J."/>
            <person name="Rensing S.A."/>
        </authorList>
    </citation>
    <scope>NUCLEOTIDE SEQUENCE [LARGE SCALE GENOMIC DNA]</scope>
    <source>
        <strain evidence="2 3">cv. Gransden 2004</strain>
    </source>
</reference>
<accession>A0A2K1KV07</accession>
<name>A0A2K1KV07_PHYPA</name>
<dbReference type="AlphaFoldDB" id="A0A2K1KV07"/>
<evidence type="ECO:0000313" key="3">
    <source>
        <dbReference type="Proteomes" id="UP000006727"/>
    </source>
</evidence>
<reference evidence="2" key="3">
    <citation type="submission" date="2020-12" db="UniProtKB">
        <authorList>
            <consortium name="EnsemblPlants"/>
        </authorList>
    </citation>
    <scope>IDENTIFICATION</scope>
</reference>
<sequence length="46" mass="5238">MIPKASDFCDAQASTIFRLRLACVAKRSMITTIQNTIFRIVDTFGW</sequence>
<keyword evidence="3" id="KW-1185">Reference proteome</keyword>
<proteinExistence type="predicted"/>
<dbReference type="InParanoid" id="A0A2K1KV07"/>
<evidence type="ECO:0000313" key="1">
    <source>
        <dbReference type="EMBL" id="PNR57576.1"/>
    </source>
</evidence>
<dbReference type="Gramene" id="Pp3c3_17471V3.1">
    <property type="protein sequence ID" value="Pp3c3_17471V3.1"/>
    <property type="gene ID" value="Pp3c3_17471"/>
</dbReference>